<proteinExistence type="predicted"/>
<dbReference type="GO" id="GO:0002151">
    <property type="term" value="F:G-quadruplex RNA binding"/>
    <property type="evidence" value="ECO:0007669"/>
    <property type="project" value="InterPro"/>
</dbReference>
<evidence type="ECO:0000313" key="4">
    <source>
        <dbReference type="Proteomes" id="UP000813462"/>
    </source>
</evidence>
<evidence type="ECO:0000256" key="1">
    <source>
        <dbReference type="SAM" id="MobiDB-lite"/>
    </source>
</evidence>
<organism evidence="3 4">
    <name type="scientific">Ziziphus jujuba var. spinosa</name>
    <dbReference type="NCBI Taxonomy" id="714518"/>
    <lineage>
        <taxon>Eukaryota</taxon>
        <taxon>Viridiplantae</taxon>
        <taxon>Streptophyta</taxon>
        <taxon>Embryophyta</taxon>
        <taxon>Tracheophyta</taxon>
        <taxon>Spermatophyta</taxon>
        <taxon>Magnoliopsida</taxon>
        <taxon>eudicotyledons</taxon>
        <taxon>Gunneridae</taxon>
        <taxon>Pentapetalae</taxon>
        <taxon>rosids</taxon>
        <taxon>fabids</taxon>
        <taxon>Rosales</taxon>
        <taxon>Rhamnaceae</taxon>
        <taxon>Paliureae</taxon>
        <taxon>Ziziphus</taxon>
    </lineage>
</organism>
<feature type="compositionally biased region" description="Polar residues" evidence="1">
    <location>
        <begin position="515"/>
        <end position="532"/>
    </location>
</feature>
<comment type="caution">
    <text evidence="3">The sequence shown here is derived from an EMBL/GenBank/DDBJ whole genome shotgun (WGS) entry which is preliminary data.</text>
</comment>
<dbReference type="InterPro" id="IPR025999">
    <property type="entry name" value="MCRS_N"/>
</dbReference>
<evidence type="ECO:0000313" key="3">
    <source>
        <dbReference type="EMBL" id="KAH7524157.1"/>
    </source>
</evidence>
<dbReference type="Pfam" id="PF13325">
    <property type="entry name" value="MCRS_N"/>
    <property type="match status" value="1"/>
</dbReference>
<dbReference type="InterPro" id="IPR008984">
    <property type="entry name" value="SMAD_FHA_dom_sf"/>
</dbReference>
<dbReference type="FunFam" id="2.60.200.20:FF:000052">
    <property type="entry name" value="Microspherule protein 1"/>
    <property type="match status" value="1"/>
</dbReference>
<dbReference type="SMART" id="SM00240">
    <property type="entry name" value="FHA"/>
    <property type="match status" value="1"/>
</dbReference>
<dbReference type="EMBL" id="JAEACU010000006">
    <property type="protein sequence ID" value="KAH7524157.1"/>
    <property type="molecule type" value="Genomic_DNA"/>
</dbReference>
<name>A0A978V8C2_ZIZJJ</name>
<dbReference type="GO" id="GO:0045944">
    <property type="term" value="P:positive regulation of transcription by RNA polymerase II"/>
    <property type="evidence" value="ECO:0007669"/>
    <property type="project" value="TreeGrafter"/>
</dbReference>
<feature type="domain" description="FHA" evidence="2">
    <location>
        <begin position="792"/>
        <end position="848"/>
    </location>
</feature>
<evidence type="ECO:0000259" key="2">
    <source>
        <dbReference type="PROSITE" id="PS50006"/>
    </source>
</evidence>
<dbReference type="Proteomes" id="UP000813462">
    <property type="component" value="Unassembled WGS sequence"/>
</dbReference>
<dbReference type="Gene3D" id="2.60.200.20">
    <property type="match status" value="1"/>
</dbReference>
<feature type="region of interest" description="Disordered" evidence="1">
    <location>
        <begin position="515"/>
        <end position="562"/>
    </location>
</feature>
<dbReference type="CDD" id="cd22687">
    <property type="entry name" value="FHA_MCRS1"/>
    <property type="match status" value="1"/>
</dbReference>
<gene>
    <name evidence="3" type="ORF">FEM48_Zijuj06G0089400</name>
</gene>
<sequence length="896" mass="98140">MGALAPVTPWIPEDDFLLKNAVEAGASLESLAKGAVQFSRRFTVRELQDRWLSLLYDPVVSAEASACMIEFEHSASMLPSKFDKIANSKENKCVSGKRKVESVRSCYYARRKRICNEPFNSMDLSFLVAPGSSNYVVNGDEHLSANCMPGDPMSNPFGFEGSDMDAIDHAFPQNMIDSGDAAVHNFHLGVQNPVAGGFHIEQNNTHNEIPHIFGENPVAGTGSGIEDLGQSKELPVCDFFKADDLGMKSPSAFDHINSDQPNMCSDFEGNKVFNSPISECGASFSSLDYSSPLPGMSMWRTVSAPALPVDFSLKDKDLCTGGSFELPDDYDAKNTGTSGYDVPLDIEVKTEMDLDDFKGDSNREGYLAELSNSLMDFTNDEEFQCMNFDGKDIGKSYFDGLSSLLLNSPNDVGQDNINNITEAETSIAPDVCITSSSGVCPGELDDIGGSHNVDGQMSCSSETQMESSILASSFQFPELKDGVINCMLNTEDPEIPCNDDIFLPNHLSQTMMPSTAEQKFQEANNTISSSPKDFSGIQKTSDRGPSLMHKERNAPGKSHASSQMLCPNMQEIGSKPSLVNFGVKFEPSKPELPNVISKAVGIASGCPDQIGIENVRTKVSPEMHENGKEIVFTKHLTATDRFIEKQAFDSESFKSYSQTNASGIKEEHDVSVATRDQQSIHTEVASMNNAVPEPALNSPIPEQDGILIESDDDVPCYSDIEAMILDMDLDPDDQDLYAREEVLRYQNESTKRAIIRLEQGAYSYMQRAIASHGALAILYGRHSKHYIKKPEVLLGRSTEDVTVDIDLGREGRANKISRRQATIKLEKGGSFHLKNLGKSAISINGKEVGPGLSVSLNSNCLIEIRGMPFIFETNPTRIKQYLDSITNIAQIQEHQL</sequence>
<dbReference type="Pfam" id="PF00498">
    <property type="entry name" value="FHA"/>
    <property type="match status" value="1"/>
</dbReference>
<dbReference type="OrthoDB" id="10262769at2759"/>
<dbReference type="PROSITE" id="PS50006">
    <property type="entry name" value="FHA_DOMAIN"/>
    <property type="match status" value="1"/>
</dbReference>
<reference evidence="3" key="1">
    <citation type="journal article" date="2021" name="Front. Plant Sci.">
        <title>Chromosome-Scale Genome Assembly for Chinese Sour Jujube and Insights Into Its Genome Evolution and Domestication Signature.</title>
        <authorList>
            <person name="Shen L.-Y."/>
            <person name="Luo H."/>
            <person name="Wang X.-L."/>
            <person name="Wang X.-M."/>
            <person name="Qiu X.-J."/>
            <person name="Liu H."/>
            <person name="Zhou S.-S."/>
            <person name="Jia K.-H."/>
            <person name="Nie S."/>
            <person name="Bao Y.-T."/>
            <person name="Zhang R.-G."/>
            <person name="Yun Q.-Z."/>
            <person name="Chai Y.-H."/>
            <person name="Lu J.-Y."/>
            <person name="Li Y."/>
            <person name="Zhao S.-W."/>
            <person name="Mao J.-F."/>
            <person name="Jia S.-G."/>
            <person name="Mao Y.-M."/>
        </authorList>
    </citation>
    <scope>NUCLEOTIDE SEQUENCE</scope>
    <source>
        <strain evidence="3">AT0</strain>
        <tissue evidence="3">Leaf</tissue>
    </source>
</reference>
<dbReference type="AlphaFoldDB" id="A0A978V8C2"/>
<dbReference type="PANTHER" id="PTHR13233">
    <property type="entry name" value="MICROSPHERULE PROTEIN 1"/>
    <property type="match status" value="1"/>
</dbReference>
<dbReference type="GO" id="GO:0044545">
    <property type="term" value="C:NSL complex"/>
    <property type="evidence" value="ECO:0007669"/>
    <property type="project" value="TreeGrafter"/>
</dbReference>
<dbReference type="GO" id="GO:0071339">
    <property type="term" value="C:MLL1 complex"/>
    <property type="evidence" value="ECO:0007669"/>
    <property type="project" value="InterPro"/>
</dbReference>
<dbReference type="InterPro" id="IPR000253">
    <property type="entry name" value="FHA_dom"/>
</dbReference>
<dbReference type="GO" id="GO:0031011">
    <property type="term" value="C:Ino80 complex"/>
    <property type="evidence" value="ECO:0007669"/>
    <property type="project" value="InterPro"/>
</dbReference>
<dbReference type="SUPFAM" id="SSF49879">
    <property type="entry name" value="SMAD/FHA domain"/>
    <property type="match status" value="1"/>
</dbReference>
<protein>
    <recommendedName>
        <fullName evidence="2">FHA domain-containing protein</fullName>
    </recommendedName>
</protein>
<dbReference type="PANTHER" id="PTHR13233:SF0">
    <property type="entry name" value="MICROSPHERULE PROTEIN 1"/>
    <property type="match status" value="1"/>
</dbReference>
<dbReference type="InterPro" id="IPR037912">
    <property type="entry name" value="MCRS1"/>
</dbReference>
<accession>A0A978V8C2</accession>